<dbReference type="GO" id="GO:0000278">
    <property type="term" value="P:mitotic cell cycle"/>
    <property type="evidence" value="ECO:0007669"/>
    <property type="project" value="InterPro"/>
</dbReference>
<accession>A0A194SE36</accession>
<organism evidence="9 10">
    <name type="scientific">Rhodotorula graminis (strain WP1)</name>
    <dbReference type="NCBI Taxonomy" id="578459"/>
    <lineage>
        <taxon>Eukaryota</taxon>
        <taxon>Fungi</taxon>
        <taxon>Dikarya</taxon>
        <taxon>Basidiomycota</taxon>
        <taxon>Pucciniomycotina</taxon>
        <taxon>Microbotryomycetes</taxon>
        <taxon>Sporidiobolales</taxon>
        <taxon>Sporidiobolaceae</taxon>
        <taxon>Rhodotorula</taxon>
    </lineage>
</organism>
<dbReference type="InterPro" id="IPR010997">
    <property type="entry name" value="HRDC-like_sf"/>
</dbReference>
<dbReference type="GO" id="GO:0000775">
    <property type="term" value="C:chromosome, centromeric region"/>
    <property type="evidence" value="ECO:0007669"/>
    <property type="project" value="InterPro"/>
</dbReference>
<dbReference type="SMART" id="SM00657">
    <property type="entry name" value="RPOL4c"/>
    <property type="match status" value="1"/>
</dbReference>
<evidence type="ECO:0000256" key="1">
    <source>
        <dbReference type="ARBA" id="ARBA00004123"/>
    </source>
</evidence>
<dbReference type="GO" id="GO:0000166">
    <property type="term" value="F:nucleotide binding"/>
    <property type="evidence" value="ECO:0007669"/>
    <property type="project" value="InterPro"/>
</dbReference>
<gene>
    <name evidence="9" type="ORF">RHOBADRAFT_51547</name>
</gene>
<dbReference type="InterPro" id="IPR008685">
    <property type="entry name" value="Centromere_Mis12"/>
</dbReference>
<evidence type="ECO:0000313" key="9">
    <source>
        <dbReference type="EMBL" id="KPV77731.1"/>
    </source>
</evidence>
<dbReference type="InterPro" id="IPR006590">
    <property type="entry name" value="RNA_pol_Rpb4/RPC9_core"/>
</dbReference>
<sequence>METLNERAGFLCNYEVLAILRQQRDDRQTRIKTLQQQRKNGPRAEEFGTRDEIERIQPQDLHTVTFEALRYLEDSVHPTRRQTGDAVSTLLDELEQLQLTKAERLQVVNLAPTSLVELHVCIEDIVERFDDAQQEHLLSLVRSHLGAESTATAAAKQAEEERVAAAATAMDVDGPDGVDEREQEAIQDDEGLVDENEAWTRAGDNVEDDIDEVAVAPRALSAGPQALPTDPVLVKRLKSDALAEHFRFAPETFAKGGMDLANRTMYTATAKVEQSLQKLIEDGVPGFDEDEVQRGVYRLETLLEDAIDTQFDLFEIYVLRNTFTFKDELLPYLALPHHEHLDSSLRGADAPALEAYEAELAAYEHELEVERELAAAELFLQAKVARARETAELVGYLKPPGKLDPAAPPPSTAALLSTQLTALQSRLTDLLATPAPPPPSSAAHDVGAAIPGAPWSASRSAFVNWAAAAKAGPGGASAAGNAAARGANEDATVEGLRRQAEETGSAGDAKGLLSLAGASK</sequence>
<dbReference type="Gene3D" id="1.20.1250.40">
    <property type="match status" value="1"/>
</dbReference>
<dbReference type="GO" id="GO:0005666">
    <property type="term" value="C:RNA polymerase III complex"/>
    <property type="evidence" value="ECO:0007669"/>
    <property type="project" value="InterPro"/>
</dbReference>
<dbReference type="GO" id="GO:0006384">
    <property type="term" value="P:transcription initiation at RNA polymerase III promoter"/>
    <property type="evidence" value="ECO:0007669"/>
    <property type="project" value="InterPro"/>
</dbReference>
<feature type="region of interest" description="Disordered" evidence="7">
    <location>
        <begin position="474"/>
        <end position="520"/>
    </location>
</feature>
<protein>
    <recommendedName>
        <fullName evidence="3">DNA-directed RNA polymerase III subunit RPC9</fullName>
    </recommendedName>
</protein>
<dbReference type="OrthoDB" id="1884855at2759"/>
<dbReference type="Pfam" id="PF05859">
    <property type="entry name" value="Mis12"/>
    <property type="match status" value="1"/>
</dbReference>
<keyword evidence="10" id="KW-1185">Reference proteome</keyword>
<dbReference type="PANTHER" id="PTHR15561">
    <property type="entry name" value="CALCITONIN GENE-RELATED PEPTIDE-RECEPTOR COMPONENT PROTEIN"/>
    <property type="match status" value="1"/>
</dbReference>
<dbReference type="RefSeq" id="XP_018273780.1">
    <property type="nucleotide sequence ID" value="XM_018415901.1"/>
</dbReference>
<dbReference type="EMBL" id="KQ474074">
    <property type="protein sequence ID" value="KPV77731.1"/>
    <property type="molecule type" value="Genomic_DNA"/>
</dbReference>
<dbReference type="InterPro" id="IPR038324">
    <property type="entry name" value="Rpb4/RPC9_sf"/>
</dbReference>
<evidence type="ECO:0000256" key="4">
    <source>
        <dbReference type="ARBA" id="ARBA00022478"/>
    </source>
</evidence>
<evidence type="ECO:0000256" key="6">
    <source>
        <dbReference type="ARBA" id="ARBA00023242"/>
    </source>
</evidence>
<name>A0A194SE36_RHOGW</name>
<comment type="subcellular location">
    <subcellularLocation>
        <location evidence="1">Nucleus</location>
    </subcellularLocation>
</comment>
<evidence type="ECO:0000256" key="2">
    <source>
        <dbReference type="ARBA" id="ARBA00006898"/>
    </source>
</evidence>
<comment type="similarity">
    <text evidence="2">Belongs to the eukaryotic RPC9 RNA polymerase subunit family.</text>
</comment>
<dbReference type="AlphaFoldDB" id="A0A194SE36"/>
<dbReference type="InterPro" id="IPR038846">
    <property type="entry name" value="RPC9"/>
</dbReference>
<reference evidence="9 10" key="1">
    <citation type="journal article" date="2015" name="Front. Microbiol.">
        <title>Genome sequence of the plant growth promoting endophytic yeast Rhodotorula graminis WP1.</title>
        <authorList>
            <person name="Firrincieli A."/>
            <person name="Otillar R."/>
            <person name="Salamov A."/>
            <person name="Schmutz J."/>
            <person name="Khan Z."/>
            <person name="Redman R.S."/>
            <person name="Fleck N.D."/>
            <person name="Lindquist E."/>
            <person name="Grigoriev I.V."/>
            <person name="Doty S.L."/>
        </authorList>
    </citation>
    <scope>NUCLEOTIDE SEQUENCE [LARGE SCALE GENOMIC DNA]</scope>
    <source>
        <strain evidence="9 10">WP1</strain>
    </source>
</reference>
<evidence type="ECO:0000256" key="7">
    <source>
        <dbReference type="SAM" id="MobiDB-lite"/>
    </source>
</evidence>
<evidence type="ECO:0000259" key="8">
    <source>
        <dbReference type="SMART" id="SM00657"/>
    </source>
</evidence>
<feature type="domain" description="RNA polymerase Rpb4/RPC9 core" evidence="8">
    <location>
        <begin position="1"/>
        <end position="148"/>
    </location>
</feature>
<evidence type="ECO:0000256" key="5">
    <source>
        <dbReference type="ARBA" id="ARBA00023163"/>
    </source>
</evidence>
<dbReference type="SUPFAM" id="SSF47819">
    <property type="entry name" value="HRDC-like"/>
    <property type="match status" value="1"/>
</dbReference>
<dbReference type="PANTHER" id="PTHR15561:SF0">
    <property type="entry name" value="DNA-DIRECTED RNA POLYMERASE III SUBUNIT RPC9"/>
    <property type="match status" value="1"/>
</dbReference>
<dbReference type="Pfam" id="PF03874">
    <property type="entry name" value="RNA_pol_Rpb4"/>
    <property type="match status" value="1"/>
</dbReference>
<evidence type="ECO:0000313" key="10">
    <source>
        <dbReference type="Proteomes" id="UP000053890"/>
    </source>
</evidence>
<keyword evidence="6" id="KW-0539">Nucleus</keyword>
<dbReference type="Proteomes" id="UP000053890">
    <property type="component" value="Unassembled WGS sequence"/>
</dbReference>
<evidence type="ECO:0000256" key="3">
    <source>
        <dbReference type="ARBA" id="ARBA00016672"/>
    </source>
</evidence>
<keyword evidence="5" id="KW-0804">Transcription</keyword>
<dbReference type="GeneID" id="28976349"/>
<keyword evidence="4" id="KW-0240">DNA-directed RNA polymerase</keyword>
<dbReference type="InterPro" id="IPR005574">
    <property type="entry name" value="Rpb4/RPC9"/>
</dbReference>
<proteinExistence type="inferred from homology"/>
<dbReference type="STRING" id="578459.A0A194SE36"/>